<feature type="compositionally biased region" description="Polar residues" evidence="1">
    <location>
        <begin position="284"/>
        <end position="293"/>
    </location>
</feature>
<accession>A0A4S8IDS0</accession>
<feature type="region of interest" description="Disordered" evidence="1">
    <location>
        <begin position="439"/>
        <end position="464"/>
    </location>
</feature>
<feature type="compositionally biased region" description="Low complexity" evidence="1">
    <location>
        <begin position="439"/>
        <end position="449"/>
    </location>
</feature>
<dbReference type="GO" id="GO:0055028">
    <property type="term" value="C:cortical microtubule"/>
    <property type="evidence" value="ECO:0007669"/>
    <property type="project" value="TreeGrafter"/>
</dbReference>
<feature type="compositionally biased region" description="Low complexity" evidence="1">
    <location>
        <begin position="298"/>
        <end position="318"/>
    </location>
</feature>
<comment type="caution">
    <text evidence="2">The sequence shown here is derived from an EMBL/GenBank/DDBJ whole genome shotgun (WGS) entry which is preliminary data.</text>
</comment>
<dbReference type="EMBL" id="PYDT01000011">
    <property type="protein sequence ID" value="THU45794.1"/>
    <property type="molecule type" value="Genomic_DNA"/>
</dbReference>
<dbReference type="PANTHER" id="PTHR31949">
    <property type="entry name" value="GASTRIC MUCIN-LIKE PROTEIN"/>
    <property type="match status" value="1"/>
</dbReference>
<sequence length="1154" mass="125104">MPPSPSSRHFPVREIRTEGFHARGRSLESKFPLRAKDDDLVLFNEMQNRERDNFLLHSSDDFDDSISKLKYFPNFKLGITIPAQGESSDLLNADGEKHDYDWLLTPPETPLFPSLDDDEPQPTNVSRGRIRSQPISISRTSTSEKTSRTNRSSASPCRLSSSPTSSSSVTHSRTRPSSVPRSSPLPVPRSATPSRRPSTPPAKPSPLTQRSSTPTVRRMSTGSTGPAFSSTRGTSPVRTNRGNSSSPKLRGWQSNLLGFSTDAPPNLRTSLTDRSTSRVRGLSPASTNGTGSSKFRRQSISPSASRSASSSQNSEQNPFSSISKPSVSTSCDDDTDSHASVGVSPIATTRKYGAFANSRAVIFSKKPSRSSSASSVPKRSFDSALRQMVRYMNSVAVQYKDHHKAPQDMFRPLLSSVPASTFYVGKTTNVHRPMFSRYSSLTTSSNTSSEHGASIVPDLEDNDHDRSVLTGELEKTQDPEFQEEVFILDEISEHIGNDTCSATLQSGNEISDSSVPDKINTKLDHSSGNDTDSLNTAVACRGSHGAECSKIDSNETMSICLKCGRHFVVTEMDVCEECSETYGSIGSEEPRTIRVGNQGDGNDTINPKVQPQTEMPELTEIRTGTEPCQHEQSSEEVTHISVDGGLFLLANEKRDENLSEQEVLIPAELYAPESSSNYESQQPLPTPSQIDQVDNSEGTGIAVVLMNKSSSRKWPVVQGKAFSAANIFLTESSHGRDNINVMKHSLGRDSSSASSSLDMGSRGQTDGHILRQLSSTKCETQDVRGESHTGTQGCGPHSKTSSIAIETLVHSQIEAEEVSCSIIGAVESDAIEKILSDAQNPERSFGDKDLNVMEHTSTEQAVVGINVSGNDDTSLATRVLPSQSSQHISLQMCDDIVESSDSCVHAKEVLSGNSEGSPEVEAPIATPDSSSIEGHHTPSATGCQDDAADVATHCSSVATLDEQNDMVGFQDLHDDCTPQMPNSVEDFQEDSISTSDKDVLISEVESKIAEDPSSEEPIITVEAPRKIVQRSFTLEEATDTILFCSSIVHDVAYKAATIAMEKESALYESSYRAVTFMGNSVSNKKDLQKMTTKNNHSSRKINRKKLAATNKMPSVEVRDNVKNSELASCNAEALHTGESVKPPKLESKCNCTVM</sequence>
<feature type="region of interest" description="Disordered" evidence="1">
    <location>
        <begin position="746"/>
        <end position="765"/>
    </location>
</feature>
<evidence type="ECO:0000256" key="1">
    <source>
        <dbReference type="SAM" id="MobiDB-lite"/>
    </source>
</evidence>
<feature type="compositionally biased region" description="Polar residues" evidence="1">
    <location>
        <begin position="927"/>
        <end position="939"/>
    </location>
</feature>
<dbReference type="Proteomes" id="UP000317650">
    <property type="component" value="Chromosome 2"/>
</dbReference>
<protein>
    <submittedName>
        <fullName evidence="2">Uncharacterized protein</fullName>
    </submittedName>
</protein>
<name>A0A4S8IDS0_MUSBA</name>
<organism evidence="2 3">
    <name type="scientific">Musa balbisiana</name>
    <name type="common">Banana</name>
    <dbReference type="NCBI Taxonomy" id="52838"/>
    <lineage>
        <taxon>Eukaryota</taxon>
        <taxon>Viridiplantae</taxon>
        <taxon>Streptophyta</taxon>
        <taxon>Embryophyta</taxon>
        <taxon>Tracheophyta</taxon>
        <taxon>Spermatophyta</taxon>
        <taxon>Magnoliopsida</taxon>
        <taxon>Liliopsida</taxon>
        <taxon>Zingiberales</taxon>
        <taxon>Musaceae</taxon>
        <taxon>Musa</taxon>
    </lineage>
</organism>
<evidence type="ECO:0000313" key="2">
    <source>
        <dbReference type="EMBL" id="THU45794.1"/>
    </source>
</evidence>
<dbReference type="PANTHER" id="PTHR31949:SF3">
    <property type="entry name" value="RUN_FYVE DOMAIN PROTEIN"/>
    <property type="match status" value="1"/>
</dbReference>
<reference evidence="2 3" key="1">
    <citation type="journal article" date="2019" name="Nat. Plants">
        <title>Genome sequencing of Musa balbisiana reveals subgenome evolution and function divergence in polyploid bananas.</title>
        <authorList>
            <person name="Yao X."/>
        </authorList>
    </citation>
    <scope>NUCLEOTIDE SEQUENCE [LARGE SCALE GENOMIC DNA]</scope>
    <source>
        <strain evidence="3">cv. DH-PKW</strain>
        <tissue evidence="2">Leaves</tissue>
    </source>
</reference>
<evidence type="ECO:0000313" key="3">
    <source>
        <dbReference type="Proteomes" id="UP000317650"/>
    </source>
</evidence>
<dbReference type="AlphaFoldDB" id="A0A4S8IDS0"/>
<feature type="compositionally biased region" description="Low complexity" evidence="1">
    <location>
        <begin position="748"/>
        <end position="762"/>
    </location>
</feature>
<feature type="region of interest" description="Disordered" evidence="1">
    <location>
        <begin position="101"/>
        <end position="342"/>
    </location>
</feature>
<feature type="compositionally biased region" description="Low complexity" evidence="1">
    <location>
        <begin position="136"/>
        <end position="197"/>
    </location>
</feature>
<feature type="region of interest" description="Disordered" evidence="1">
    <location>
        <begin position="910"/>
        <end position="939"/>
    </location>
</feature>
<feature type="region of interest" description="Disordered" evidence="1">
    <location>
        <begin position="674"/>
        <end position="694"/>
    </location>
</feature>
<gene>
    <name evidence="2" type="ORF">C4D60_Mb02t21740</name>
</gene>
<feature type="region of interest" description="Disordered" evidence="1">
    <location>
        <begin position="776"/>
        <end position="798"/>
    </location>
</feature>
<dbReference type="GO" id="GO:0043622">
    <property type="term" value="P:cortical microtubule organization"/>
    <property type="evidence" value="ECO:0007669"/>
    <property type="project" value="TreeGrafter"/>
</dbReference>
<feature type="compositionally biased region" description="Polar residues" evidence="1">
    <location>
        <begin position="207"/>
        <end position="258"/>
    </location>
</feature>
<dbReference type="STRING" id="52838.A0A4S8IDS0"/>
<proteinExistence type="predicted"/>
<keyword evidence="3" id="KW-1185">Reference proteome</keyword>